<evidence type="ECO:0000313" key="4">
    <source>
        <dbReference type="Proteomes" id="UP000284403"/>
    </source>
</evidence>
<feature type="transmembrane region" description="Helical" evidence="2">
    <location>
        <begin position="121"/>
        <end position="143"/>
    </location>
</feature>
<organism evidence="3 4">
    <name type="scientific">Trypanosoma conorhini</name>
    <dbReference type="NCBI Taxonomy" id="83891"/>
    <lineage>
        <taxon>Eukaryota</taxon>
        <taxon>Discoba</taxon>
        <taxon>Euglenozoa</taxon>
        <taxon>Kinetoplastea</taxon>
        <taxon>Metakinetoplastina</taxon>
        <taxon>Trypanosomatida</taxon>
        <taxon>Trypanosomatidae</taxon>
        <taxon>Trypanosoma</taxon>
    </lineage>
</organism>
<dbReference type="OrthoDB" id="244802at2759"/>
<accession>A0A3R7LEK5</accession>
<dbReference type="GeneID" id="40314545"/>
<dbReference type="RefSeq" id="XP_029232058.1">
    <property type="nucleotide sequence ID" value="XM_029367873.1"/>
</dbReference>
<name>A0A3R7LEK5_9TRYP</name>
<feature type="region of interest" description="Disordered" evidence="1">
    <location>
        <begin position="168"/>
        <end position="204"/>
    </location>
</feature>
<sequence>MTTSTNVSEAEMMSSTAAPPSVSLPKVVEHALSSSKTVVRNVSRAILNSSSANEGPGPHMGTPAAKRRMCGGMIGAPRREHTPMHGFNGCEGMQGEESNGVQAAALSGSPRSAQLPSWTPFAAWLIALLLFSVLAAAMTYRFLRSRRLSREEYEELVDAGGSATAAVDDTRGKTRLDGNASRQRFLQSRRAAAQKSYGTETPTK</sequence>
<gene>
    <name evidence="3" type="ORF">Tco025E_00934</name>
</gene>
<keyword evidence="2" id="KW-0812">Transmembrane</keyword>
<feature type="compositionally biased region" description="Polar residues" evidence="1">
    <location>
        <begin position="1"/>
        <end position="18"/>
    </location>
</feature>
<dbReference type="Proteomes" id="UP000284403">
    <property type="component" value="Unassembled WGS sequence"/>
</dbReference>
<proteinExistence type="predicted"/>
<evidence type="ECO:0000256" key="2">
    <source>
        <dbReference type="SAM" id="Phobius"/>
    </source>
</evidence>
<keyword evidence="2" id="KW-0472">Membrane</keyword>
<protein>
    <submittedName>
        <fullName evidence="3">Uncharacterized protein</fullName>
    </submittedName>
</protein>
<dbReference type="EMBL" id="MKKU01000025">
    <property type="protein sequence ID" value="RNF26852.1"/>
    <property type="molecule type" value="Genomic_DNA"/>
</dbReference>
<dbReference type="AlphaFoldDB" id="A0A3R7LEK5"/>
<comment type="caution">
    <text evidence="3">The sequence shown here is derived from an EMBL/GenBank/DDBJ whole genome shotgun (WGS) entry which is preliminary data.</text>
</comment>
<feature type="region of interest" description="Disordered" evidence="1">
    <location>
        <begin position="1"/>
        <end position="21"/>
    </location>
</feature>
<keyword evidence="4" id="KW-1185">Reference proteome</keyword>
<evidence type="ECO:0000256" key="1">
    <source>
        <dbReference type="SAM" id="MobiDB-lite"/>
    </source>
</evidence>
<reference evidence="3 4" key="1">
    <citation type="journal article" date="2018" name="BMC Genomics">
        <title>Genomic comparison of Trypanosoma conorhini and Trypanosoma rangeli to Trypanosoma cruzi strains of high and low virulence.</title>
        <authorList>
            <person name="Bradwell K.R."/>
            <person name="Koparde V.N."/>
            <person name="Matveyev A.V."/>
            <person name="Serrano M.G."/>
            <person name="Alves J.M."/>
            <person name="Parikh H."/>
            <person name="Huang B."/>
            <person name="Lee V."/>
            <person name="Espinosa-Alvarez O."/>
            <person name="Ortiz P.A."/>
            <person name="Costa-Martins A.G."/>
            <person name="Teixeira M.M."/>
            <person name="Buck G.A."/>
        </authorList>
    </citation>
    <scope>NUCLEOTIDE SEQUENCE [LARGE SCALE GENOMIC DNA]</scope>
    <source>
        <strain evidence="3 4">025E</strain>
    </source>
</reference>
<keyword evidence="2" id="KW-1133">Transmembrane helix</keyword>
<evidence type="ECO:0000313" key="3">
    <source>
        <dbReference type="EMBL" id="RNF26852.1"/>
    </source>
</evidence>